<accession>A0A0F7PGL1</accession>
<dbReference type="Pfam" id="PF03992">
    <property type="entry name" value="ABM"/>
    <property type="match status" value="1"/>
</dbReference>
<reference evidence="6 7" key="1">
    <citation type="journal article" date="2015" name="ISME J.">
        <title>Elemental sulfur and acetate can support life of a novel strictly anaerobic haloarchaeon.</title>
        <authorList>
            <person name="Sorokin D.Y."/>
            <person name="Kublanov I.V."/>
            <person name="Gavrilov S.N."/>
            <person name="Rojo D."/>
            <person name="Roman P."/>
            <person name="Golyshin P.N."/>
            <person name="Slepak V.Z."/>
            <person name="Smedile F."/>
            <person name="Ferrer M."/>
            <person name="Messina E."/>
            <person name="La Cono V."/>
            <person name="Yakimov M.M."/>
        </authorList>
    </citation>
    <scope>NUCLEOTIDE SEQUENCE [LARGE SCALE GENOMIC DNA]</scope>
    <source>
        <strain evidence="6 7">HSR2</strain>
    </source>
</reference>
<evidence type="ECO:0000313" key="7">
    <source>
        <dbReference type="Proteomes" id="UP000069906"/>
    </source>
</evidence>
<dbReference type="NCBIfam" id="NF007124">
    <property type="entry name" value="PRK09565.1"/>
    <property type="match status" value="2"/>
</dbReference>
<keyword evidence="3" id="KW-0408">Iron</keyword>
<dbReference type="Gene3D" id="3.30.70.1030">
    <property type="entry name" value="Apc35880, domain 1"/>
    <property type="match status" value="2"/>
</dbReference>
<proteinExistence type="predicted"/>
<dbReference type="PANTHER" id="PTHR36843:SF1">
    <property type="entry name" value="COPROHEME DECARBOXYLASE"/>
    <property type="match status" value="1"/>
</dbReference>
<evidence type="ECO:0000256" key="1">
    <source>
        <dbReference type="ARBA" id="ARBA00022617"/>
    </source>
</evidence>
<dbReference type="GO" id="GO:0046872">
    <property type="term" value="F:metal ion binding"/>
    <property type="evidence" value="ECO:0007669"/>
    <property type="project" value="UniProtKB-KW"/>
</dbReference>
<dbReference type="SUPFAM" id="SSF54909">
    <property type="entry name" value="Dimeric alpha+beta barrel"/>
    <property type="match status" value="2"/>
</dbReference>
<protein>
    <submittedName>
        <fullName evidence="6">Chlorite dismutase</fullName>
    </submittedName>
</protein>
<dbReference type="KEGG" id="hsu:HLASF_1969"/>
<feature type="compositionally biased region" description="Acidic residues" evidence="4">
    <location>
        <begin position="259"/>
        <end position="268"/>
    </location>
</feature>
<dbReference type="PATRIC" id="fig|1604004.4.peg.2065"/>
<dbReference type="Gene3D" id="3.30.70.100">
    <property type="match status" value="1"/>
</dbReference>
<dbReference type="InterPro" id="IPR007138">
    <property type="entry name" value="ABM_dom"/>
</dbReference>
<feature type="domain" description="ABM" evidence="5">
    <location>
        <begin position="387"/>
        <end position="475"/>
    </location>
</feature>
<dbReference type="PANTHER" id="PTHR36843">
    <property type="entry name" value="HEME-DEPENDENT PEROXIDASE YWFI-RELATED"/>
    <property type="match status" value="1"/>
</dbReference>
<dbReference type="InterPro" id="IPR010644">
    <property type="entry name" value="ChdC/CLD"/>
</dbReference>
<keyword evidence="1" id="KW-0349">Heme</keyword>
<evidence type="ECO:0000256" key="2">
    <source>
        <dbReference type="ARBA" id="ARBA00022723"/>
    </source>
</evidence>
<dbReference type="AlphaFoldDB" id="A0A0F7PGL1"/>
<dbReference type="EMBL" id="CP008874">
    <property type="protein sequence ID" value="AKH98438.1"/>
    <property type="molecule type" value="Genomic_DNA"/>
</dbReference>
<dbReference type="PROSITE" id="PS51725">
    <property type="entry name" value="ABM"/>
    <property type="match status" value="1"/>
</dbReference>
<keyword evidence="2" id="KW-0479">Metal-binding</keyword>
<dbReference type="NCBIfam" id="NF008913">
    <property type="entry name" value="PRK12276.1"/>
    <property type="match status" value="1"/>
</dbReference>
<dbReference type="GO" id="GO:0016491">
    <property type="term" value="F:oxidoreductase activity"/>
    <property type="evidence" value="ECO:0007669"/>
    <property type="project" value="InterPro"/>
</dbReference>
<dbReference type="Proteomes" id="UP000069906">
    <property type="component" value="Chromosome"/>
</dbReference>
<dbReference type="RefSeq" id="WP_050049101.1">
    <property type="nucleotide sequence ID" value="NZ_CP008874.1"/>
</dbReference>
<name>A0A0F7PGL1_9EURY</name>
<keyword evidence="7" id="KW-1185">Reference proteome</keyword>
<dbReference type="GeneID" id="25160121"/>
<feature type="region of interest" description="Disordered" evidence="4">
    <location>
        <begin position="257"/>
        <end position="285"/>
    </location>
</feature>
<sequence>MADAPPTEEGWFAVHDFREIDWEQWRNAPERRRDAALDEVTTFLSDAEDIGEGETAIFTVAGHEADILILHLRPTLDEVERLGRAFERTAFGSFTARTNSFVSVTEIGGYTSPEYFEDPEEVDAGLRRYLETKKRPSIPEDGYVTFYPMAKRRDPEYNWFETPMEERAEMMAEHGETGKSYAGTVTQVVTSAFGLDDWEWGVTLFATDAVALKDIVYEMRFDEATAKYGEFGSFFVGRRFPVDDLDAFMAAETVPVGADEADETDDEAPAVSGHPGGAHDNGDDDLREELADRDIYAGSPRGEDVYALALYSDADPETLSQEVTALRSNFEHYDTHVTTAVYEPRSDGHAAVVSVWETESAADTASGFLSDLPGIVGRAGETEDGWATLGMFYTVDPGHRADFLETFDGVDELLADVDGHRESTLLVNREDETDMFIDSQWDGREHAMDFFRSDAFGETVATGRDVLTDRPRHVFLA</sequence>
<dbReference type="HOGENOM" id="CLU_470618_0_0_2"/>
<dbReference type="InterPro" id="IPR011008">
    <property type="entry name" value="Dimeric_a/b-barrel"/>
</dbReference>
<evidence type="ECO:0000313" key="6">
    <source>
        <dbReference type="EMBL" id="AKH98438.1"/>
    </source>
</evidence>
<gene>
    <name evidence="6" type="ORF">HLASF_1969</name>
</gene>
<evidence type="ECO:0000256" key="3">
    <source>
        <dbReference type="ARBA" id="ARBA00023004"/>
    </source>
</evidence>
<dbReference type="GO" id="GO:0020037">
    <property type="term" value="F:heme binding"/>
    <property type="evidence" value="ECO:0007669"/>
    <property type="project" value="InterPro"/>
</dbReference>
<dbReference type="Pfam" id="PF06778">
    <property type="entry name" value="Chlor_dismutase"/>
    <property type="match status" value="1"/>
</dbReference>
<evidence type="ECO:0000259" key="5">
    <source>
        <dbReference type="PROSITE" id="PS51725"/>
    </source>
</evidence>
<organism evidence="6 7">
    <name type="scientific">Halanaeroarchaeum sulfurireducens</name>
    <dbReference type="NCBI Taxonomy" id="1604004"/>
    <lineage>
        <taxon>Archaea</taxon>
        <taxon>Methanobacteriati</taxon>
        <taxon>Methanobacteriota</taxon>
        <taxon>Stenosarchaea group</taxon>
        <taxon>Halobacteria</taxon>
        <taxon>Halobacteriales</taxon>
        <taxon>Halobacteriaceae</taxon>
        <taxon>Halanaeroarchaeum</taxon>
    </lineage>
</organism>
<dbReference type="OrthoDB" id="8690at2157"/>
<evidence type="ECO:0000256" key="4">
    <source>
        <dbReference type="SAM" id="MobiDB-lite"/>
    </source>
</evidence>